<evidence type="ECO:0000256" key="1">
    <source>
        <dbReference type="ARBA" id="ARBA00022801"/>
    </source>
</evidence>
<dbReference type="GeneID" id="36838108"/>
<name>A0A2U9INV9_9CREN</name>
<feature type="domain" description="Phosphoesterase HXTX" evidence="3">
    <location>
        <begin position="16"/>
        <end position="87"/>
    </location>
</feature>
<accession>A0A2U9INV9</accession>
<dbReference type="Gene3D" id="3.90.1140.10">
    <property type="entry name" value="Cyclic phosphodiesterase"/>
    <property type="match status" value="1"/>
</dbReference>
<dbReference type="InterPro" id="IPR009097">
    <property type="entry name" value="Cyclic_Pdiesterase"/>
</dbReference>
<gene>
    <name evidence="4" type="primary">thpR</name>
    <name evidence="4" type="ORF">DFR86_09025</name>
</gene>
<dbReference type="InterPro" id="IPR004175">
    <property type="entry name" value="RNA_CPDase"/>
</dbReference>
<keyword evidence="1 2" id="KW-0378">Hydrolase</keyword>
<feature type="active site" description="Proton donor" evidence="2">
    <location>
        <position position="38"/>
    </location>
</feature>
<evidence type="ECO:0000256" key="2">
    <source>
        <dbReference type="HAMAP-Rule" id="MF_01940"/>
    </source>
</evidence>
<dbReference type="HAMAP" id="MF_01940">
    <property type="entry name" value="RNA_CPDase"/>
    <property type="match status" value="1"/>
</dbReference>
<keyword evidence="5" id="KW-1185">Reference proteome</keyword>
<proteinExistence type="inferred from homology"/>
<dbReference type="GO" id="GO:0008664">
    <property type="term" value="F:RNA 2',3'-cyclic 3'-phosphodiesterase activity"/>
    <property type="evidence" value="ECO:0007669"/>
    <property type="project" value="UniProtKB-EC"/>
</dbReference>
<dbReference type="RefSeq" id="WP_110380566.1">
    <property type="nucleotide sequence ID" value="NZ_CP029288.2"/>
</dbReference>
<dbReference type="NCBIfam" id="TIGR02258">
    <property type="entry name" value="2_5_ligase"/>
    <property type="match status" value="1"/>
</dbReference>
<protein>
    <recommendedName>
        <fullName evidence="2">RNA 2',3'-cyclic phosphodiesterase</fullName>
        <shortName evidence="2">RNA 2',3'-CPDase</shortName>
        <ecNumber evidence="2">3.1.4.58</ecNumber>
    </recommendedName>
</protein>
<dbReference type="EMBL" id="CP029288">
    <property type="protein sequence ID" value="AWR97676.1"/>
    <property type="molecule type" value="Genomic_DNA"/>
</dbReference>
<evidence type="ECO:0000313" key="4">
    <source>
        <dbReference type="EMBL" id="AWR97676.1"/>
    </source>
</evidence>
<dbReference type="GO" id="GO:0004113">
    <property type="term" value="F:2',3'-cyclic-nucleotide 3'-phosphodiesterase activity"/>
    <property type="evidence" value="ECO:0007669"/>
    <property type="project" value="InterPro"/>
</dbReference>
<dbReference type="PANTHER" id="PTHR35561">
    <property type="entry name" value="RNA 2',3'-CYCLIC PHOSPHODIESTERASE"/>
    <property type="match status" value="1"/>
</dbReference>
<feature type="short sequence motif" description="HXTX 1" evidence="2">
    <location>
        <begin position="38"/>
        <end position="41"/>
    </location>
</feature>
<evidence type="ECO:0000259" key="3">
    <source>
        <dbReference type="Pfam" id="PF02834"/>
    </source>
</evidence>
<comment type="similarity">
    <text evidence="2">Belongs to the 2H phosphoesterase superfamily. ThpR family.</text>
</comment>
<dbReference type="PANTHER" id="PTHR35561:SF1">
    <property type="entry name" value="RNA 2',3'-CYCLIC PHOSPHODIESTERASE"/>
    <property type="match status" value="1"/>
</dbReference>
<feature type="domain" description="Phosphoesterase HXTX" evidence="3">
    <location>
        <begin position="94"/>
        <end position="173"/>
    </location>
</feature>
<dbReference type="OrthoDB" id="44091at2157"/>
<feature type="active site" description="Proton acceptor" evidence="2">
    <location>
        <position position="124"/>
    </location>
</feature>
<dbReference type="InterPro" id="IPR014051">
    <property type="entry name" value="Phosphoesterase_HXTX"/>
</dbReference>
<dbReference type="Pfam" id="PF02834">
    <property type="entry name" value="LigT_PEase"/>
    <property type="match status" value="2"/>
</dbReference>
<dbReference type="Proteomes" id="UP000248410">
    <property type="component" value="Chromosome"/>
</dbReference>
<sequence length="183" mass="20787">MRLFIAVQIPQLHKIFNVINEINLTGADIKLVEPENIHITLVFLGEVNDDKLDLVKDSMLSLKFNQFKVTLKGMGTFPSISRPRVVWIGISSGFEELRNIRSTLIKELGNRKIRPADDKDFVPHITLGRVRGPSNIANLIDFVNRYRDEEFGEFVVNKVILFKSTLTPKGPIYNELLGVKAID</sequence>
<organism evidence="4 5">
    <name type="scientific">Acidianus sulfidivorans JP7</name>
    <dbReference type="NCBI Taxonomy" id="619593"/>
    <lineage>
        <taxon>Archaea</taxon>
        <taxon>Thermoproteota</taxon>
        <taxon>Thermoprotei</taxon>
        <taxon>Sulfolobales</taxon>
        <taxon>Sulfolobaceae</taxon>
        <taxon>Acidianus</taxon>
    </lineage>
</organism>
<reference evidence="4 5" key="1">
    <citation type="submission" date="2018-05" db="EMBL/GenBank/DDBJ databases">
        <title>Complete Genome Sequences of Extremely Thermoacidophilic, Metal-Mobilizing Type-Strain Members of the Archaeal Family Sulfolobaceae: Acidianus brierleyi DSM-1651T, Acidianus sulfidivorans DSM-18786T, Metallosphaera hakonensis DSM-7519T, and Metallosphaera prunae DSM-10039T.</title>
        <authorList>
            <person name="Counts J.A."/>
            <person name="Kelly R.M."/>
        </authorList>
    </citation>
    <scope>NUCLEOTIDE SEQUENCE [LARGE SCALE GENOMIC DNA]</scope>
    <source>
        <strain evidence="4 5">JP7</strain>
    </source>
</reference>
<comment type="function">
    <text evidence="2">Hydrolyzes RNA 2',3'-cyclic phosphodiester to an RNA 2'-phosphomonoester.</text>
</comment>
<dbReference type="AlphaFoldDB" id="A0A2U9INV9"/>
<dbReference type="KEGG" id="asul:DFR86_09025"/>
<evidence type="ECO:0000313" key="5">
    <source>
        <dbReference type="Proteomes" id="UP000248410"/>
    </source>
</evidence>
<feature type="short sequence motif" description="HXTX 2" evidence="2">
    <location>
        <begin position="124"/>
        <end position="127"/>
    </location>
</feature>
<dbReference type="EC" id="3.1.4.58" evidence="2"/>
<dbReference type="SUPFAM" id="SSF55144">
    <property type="entry name" value="LigT-like"/>
    <property type="match status" value="1"/>
</dbReference>
<comment type="catalytic activity">
    <reaction evidence="2">
        <text>a 3'-end 2',3'-cyclophospho-ribonucleotide-RNA + H2O = a 3'-end 2'-phospho-ribonucleotide-RNA + H(+)</text>
        <dbReference type="Rhea" id="RHEA:11828"/>
        <dbReference type="Rhea" id="RHEA-COMP:10464"/>
        <dbReference type="Rhea" id="RHEA-COMP:17353"/>
        <dbReference type="ChEBI" id="CHEBI:15377"/>
        <dbReference type="ChEBI" id="CHEBI:15378"/>
        <dbReference type="ChEBI" id="CHEBI:83064"/>
        <dbReference type="ChEBI" id="CHEBI:173113"/>
        <dbReference type="EC" id="3.1.4.58"/>
    </reaction>
</comment>